<accession>A0A8J7K289</accession>
<evidence type="ECO:0000313" key="2">
    <source>
        <dbReference type="EMBL" id="MBE9215206.1"/>
    </source>
</evidence>
<dbReference type="EMBL" id="JADEWL010000090">
    <property type="protein sequence ID" value="MBE9215206.1"/>
    <property type="molecule type" value="Genomic_DNA"/>
</dbReference>
<dbReference type="Proteomes" id="UP000620559">
    <property type="component" value="Unassembled WGS sequence"/>
</dbReference>
<proteinExistence type="predicted"/>
<organism evidence="2 3">
    <name type="scientific">Plectonema cf. radiosum LEGE 06105</name>
    <dbReference type="NCBI Taxonomy" id="945769"/>
    <lineage>
        <taxon>Bacteria</taxon>
        <taxon>Bacillati</taxon>
        <taxon>Cyanobacteriota</taxon>
        <taxon>Cyanophyceae</taxon>
        <taxon>Oscillatoriophycideae</taxon>
        <taxon>Oscillatoriales</taxon>
        <taxon>Microcoleaceae</taxon>
        <taxon>Plectonema</taxon>
    </lineage>
</organism>
<dbReference type="RefSeq" id="WP_193923219.1">
    <property type="nucleotide sequence ID" value="NZ_JADEWL010000090.1"/>
</dbReference>
<keyword evidence="3" id="KW-1185">Reference proteome</keyword>
<evidence type="ECO:0000256" key="1">
    <source>
        <dbReference type="SAM" id="MobiDB-lite"/>
    </source>
</evidence>
<dbReference type="AlphaFoldDB" id="A0A8J7K289"/>
<sequence length="80" mass="9017">MNYHFDMNYASPLCARLETLPVRGYRDLDALFEEELTAIYLTTVVWDGIEKVVPVLASGYKPGAGNRDDGRISSGDRFCR</sequence>
<comment type="caution">
    <text evidence="2">The sequence shown here is derived from an EMBL/GenBank/DDBJ whole genome shotgun (WGS) entry which is preliminary data.</text>
</comment>
<reference evidence="2" key="1">
    <citation type="submission" date="2020-10" db="EMBL/GenBank/DDBJ databases">
        <authorList>
            <person name="Castelo-Branco R."/>
            <person name="Eusebio N."/>
            <person name="Adriana R."/>
            <person name="Vieira A."/>
            <person name="Brugerolle De Fraissinette N."/>
            <person name="Rezende De Castro R."/>
            <person name="Schneider M.P."/>
            <person name="Vasconcelos V."/>
            <person name="Leao P.N."/>
        </authorList>
    </citation>
    <scope>NUCLEOTIDE SEQUENCE</scope>
    <source>
        <strain evidence="2">LEGE 06105</strain>
    </source>
</reference>
<protein>
    <submittedName>
        <fullName evidence="2">Uncharacterized protein</fullName>
    </submittedName>
</protein>
<feature type="region of interest" description="Disordered" evidence="1">
    <location>
        <begin position="61"/>
        <end position="80"/>
    </location>
</feature>
<gene>
    <name evidence="2" type="ORF">IQ247_21495</name>
</gene>
<evidence type="ECO:0000313" key="3">
    <source>
        <dbReference type="Proteomes" id="UP000620559"/>
    </source>
</evidence>
<name>A0A8J7K289_9CYAN</name>